<sequence>MFKFTRILISIIYPLLVLGIMIFCLLTCGGGEKPAAGRQEAPEAVRRFVPPVIPVELTRPAERA</sequence>
<protein>
    <submittedName>
        <fullName evidence="2">Uncharacterized protein</fullName>
    </submittedName>
</protein>
<keyword evidence="1" id="KW-0472">Membrane</keyword>
<organism evidence="2 3">
    <name type="scientific">Dysgonomonas termitidis</name>
    <dbReference type="NCBI Taxonomy" id="1516126"/>
    <lineage>
        <taxon>Bacteria</taxon>
        <taxon>Pseudomonadati</taxon>
        <taxon>Bacteroidota</taxon>
        <taxon>Bacteroidia</taxon>
        <taxon>Bacteroidales</taxon>
        <taxon>Dysgonomonadaceae</taxon>
        <taxon>Dysgonomonas</taxon>
    </lineage>
</organism>
<reference evidence="3" key="1">
    <citation type="journal article" date="2019" name="Int. J. Syst. Evol. Microbiol.">
        <title>The Global Catalogue of Microorganisms (GCM) 10K type strain sequencing project: providing services to taxonomists for standard genome sequencing and annotation.</title>
        <authorList>
            <consortium name="The Broad Institute Genomics Platform"/>
            <consortium name="The Broad Institute Genome Sequencing Center for Infectious Disease"/>
            <person name="Wu L."/>
            <person name="Ma J."/>
        </authorList>
    </citation>
    <scope>NUCLEOTIDE SEQUENCE [LARGE SCALE GENOMIC DNA]</scope>
    <source>
        <strain evidence="3">CCUG 66188</strain>
    </source>
</reference>
<evidence type="ECO:0000313" key="3">
    <source>
        <dbReference type="Proteomes" id="UP001596023"/>
    </source>
</evidence>
<name>A0ABV9L1Y0_9BACT</name>
<keyword evidence="1" id="KW-0812">Transmembrane</keyword>
<dbReference type="RefSeq" id="WP_380000821.1">
    <property type="nucleotide sequence ID" value="NZ_JBHSGN010000141.1"/>
</dbReference>
<keyword evidence="3" id="KW-1185">Reference proteome</keyword>
<gene>
    <name evidence="2" type="ORF">ACFO6W_22765</name>
</gene>
<feature type="transmembrane region" description="Helical" evidence="1">
    <location>
        <begin position="6"/>
        <end position="28"/>
    </location>
</feature>
<evidence type="ECO:0000256" key="1">
    <source>
        <dbReference type="SAM" id="Phobius"/>
    </source>
</evidence>
<dbReference type="Proteomes" id="UP001596023">
    <property type="component" value="Unassembled WGS sequence"/>
</dbReference>
<keyword evidence="1" id="KW-1133">Transmembrane helix</keyword>
<proteinExistence type="predicted"/>
<accession>A0ABV9L1Y0</accession>
<feature type="non-terminal residue" evidence="2">
    <location>
        <position position="64"/>
    </location>
</feature>
<evidence type="ECO:0000313" key="2">
    <source>
        <dbReference type="EMBL" id="MFC4676509.1"/>
    </source>
</evidence>
<comment type="caution">
    <text evidence="2">The sequence shown here is derived from an EMBL/GenBank/DDBJ whole genome shotgun (WGS) entry which is preliminary data.</text>
</comment>
<dbReference type="EMBL" id="JBHSGN010000141">
    <property type="protein sequence ID" value="MFC4676509.1"/>
    <property type="molecule type" value="Genomic_DNA"/>
</dbReference>